<evidence type="ECO:0000313" key="3">
    <source>
        <dbReference type="Proteomes" id="UP000261875"/>
    </source>
</evidence>
<dbReference type="EMBL" id="CP021659">
    <property type="protein sequence ID" value="AWK14205.1"/>
    <property type="molecule type" value="Genomic_DNA"/>
</dbReference>
<dbReference type="InterPro" id="IPR022231">
    <property type="entry name" value="DUF3757"/>
</dbReference>
<gene>
    <name evidence="2" type="ORF">CCS41_06500</name>
</gene>
<keyword evidence="1" id="KW-0732">Signal</keyword>
<name>A0A2U8I7P0_9GAMM</name>
<reference evidence="2 3" key="1">
    <citation type="submission" date="2017-05" db="EMBL/GenBank/DDBJ databases">
        <title>Genome sequence of Candidatus Fukatsuia symbiotica and Candidatus Hamiltonella defensa from Acyrthosiphon pisum strain 5D.</title>
        <authorList>
            <person name="Patel V.A."/>
            <person name="Chevignon G."/>
            <person name="Russell J.A."/>
            <person name="Oliver K.M."/>
        </authorList>
    </citation>
    <scope>NUCLEOTIDE SEQUENCE [LARGE SCALE GENOMIC DNA]</scope>
    <source>
        <strain evidence="2 3">5D</strain>
    </source>
</reference>
<evidence type="ECO:0000313" key="2">
    <source>
        <dbReference type="EMBL" id="AWK14205.1"/>
    </source>
</evidence>
<accession>A0A2U8I7P0</accession>
<dbReference type="KEGG" id="fsm:CCS41_06500"/>
<evidence type="ECO:0008006" key="4">
    <source>
        <dbReference type="Google" id="ProtNLM"/>
    </source>
</evidence>
<dbReference type="Proteomes" id="UP000261875">
    <property type="component" value="Chromosome"/>
</dbReference>
<feature type="signal peptide" evidence="1">
    <location>
        <begin position="1"/>
        <end position="21"/>
    </location>
</feature>
<sequence length="153" mass="17769">MKKINLLFTCFLLLSAQSVLAQSVSKNDFITCPKYKNIKKEGLTYTAEIDNKFQWLGTLSSQVTFNTMKLKEVSYSDKGKGIPACRYTLENTRNNKKNKEMFLFLVSNKSNIDPYVSLTRQKDWETIDKNEYKCNKEKLEDCSFTLLTTDEIK</sequence>
<proteinExistence type="predicted"/>
<evidence type="ECO:0000256" key="1">
    <source>
        <dbReference type="SAM" id="SignalP"/>
    </source>
</evidence>
<protein>
    <recommendedName>
        <fullName evidence="4">DUF3757 domain-containing protein</fullName>
    </recommendedName>
</protein>
<dbReference type="RefSeq" id="WP_072551162.1">
    <property type="nucleotide sequence ID" value="NZ_CP021659.1"/>
</dbReference>
<dbReference type="AlphaFoldDB" id="A0A2U8I7P0"/>
<feature type="chain" id="PRO_5015938514" description="DUF3757 domain-containing protein" evidence="1">
    <location>
        <begin position="22"/>
        <end position="153"/>
    </location>
</feature>
<keyword evidence="3" id="KW-1185">Reference proteome</keyword>
<dbReference type="Pfam" id="PF12582">
    <property type="entry name" value="DUF3757"/>
    <property type="match status" value="1"/>
</dbReference>
<organism evidence="2 3">
    <name type="scientific">Candidatus Fukatsuia symbiotica</name>
    <dbReference type="NCBI Taxonomy" id="1878942"/>
    <lineage>
        <taxon>Bacteria</taxon>
        <taxon>Pseudomonadati</taxon>
        <taxon>Pseudomonadota</taxon>
        <taxon>Gammaproteobacteria</taxon>
        <taxon>Enterobacterales</taxon>
        <taxon>Yersiniaceae</taxon>
        <taxon>Candidatus Fukatsuia</taxon>
    </lineage>
</organism>